<feature type="domain" description="DM" evidence="7">
    <location>
        <begin position="84"/>
        <end position="136"/>
    </location>
</feature>
<dbReference type="PROSITE" id="PS40000">
    <property type="entry name" value="DM_1"/>
    <property type="match status" value="2"/>
</dbReference>
<feature type="DNA-binding region" description="DM" evidence="5">
    <location>
        <begin position="84"/>
        <end position="136"/>
    </location>
</feature>
<evidence type="ECO:0000256" key="6">
    <source>
        <dbReference type="SAM" id="MobiDB-lite"/>
    </source>
</evidence>
<dbReference type="GO" id="GO:0000981">
    <property type="term" value="F:DNA-binding transcription factor activity, RNA polymerase II-specific"/>
    <property type="evidence" value="ECO:0007669"/>
    <property type="project" value="TreeGrafter"/>
</dbReference>
<dbReference type="InterPro" id="IPR026607">
    <property type="entry name" value="DMRT"/>
</dbReference>
<organism evidence="8 9">
    <name type="scientific">Diploscapter pachys</name>
    <dbReference type="NCBI Taxonomy" id="2018661"/>
    <lineage>
        <taxon>Eukaryota</taxon>
        <taxon>Metazoa</taxon>
        <taxon>Ecdysozoa</taxon>
        <taxon>Nematoda</taxon>
        <taxon>Chromadorea</taxon>
        <taxon>Rhabditida</taxon>
        <taxon>Rhabditina</taxon>
        <taxon>Rhabditomorpha</taxon>
        <taxon>Rhabditoidea</taxon>
        <taxon>Rhabditidae</taxon>
        <taxon>Diploscapter</taxon>
    </lineage>
</organism>
<evidence type="ECO:0000256" key="4">
    <source>
        <dbReference type="ARBA" id="ARBA00023242"/>
    </source>
</evidence>
<dbReference type="GO" id="GO:0005634">
    <property type="term" value="C:nucleus"/>
    <property type="evidence" value="ECO:0007669"/>
    <property type="project" value="UniProtKB-SubCell"/>
</dbReference>
<keyword evidence="4 5" id="KW-0539">Nucleus</keyword>
<evidence type="ECO:0000313" key="8">
    <source>
        <dbReference type="EMBL" id="PAV57809.1"/>
    </source>
</evidence>
<dbReference type="AlphaFoldDB" id="A0A2A2J861"/>
<dbReference type="GO" id="GO:0007548">
    <property type="term" value="P:sex differentiation"/>
    <property type="evidence" value="ECO:0007669"/>
    <property type="project" value="TreeGrafter"/>
</dbReference>
<dbReference type="EMBL" id="LIAE01010621">
    <property type="protein sequence ID" value="PAV57809.1"/>
    <property type="molecule type" value="Genomic_DNA"/>
</dbReference>
<dbReference type="PANTHER" id="PTHR12322">
    <property type="entry name" value="DOUBLESEX AND MAB-3 RELATED TRANSCRIPTION FACTOR DMRT"/>
    <property type="match status" value="1"/>
</dbReference>
<dbReference type="SMART" id="SM00301">
    <property type="entry name" value="DM"/>
    <property type="match status" value="2"/>
</dbReference>
<feature type="region of interest" description="Disordered" evidence="6">
    <location>
        <begin position="312"/>
        <end position="361"/>
    </location>
</feature>
<feature type="domain" description="DM" evidence="7">
    <location>
        <begin position="206"/>
        <end position="253"/>
    </location>
</feature>
<dbReference type="GO" id="GO:0000978">
    <property type="term" value="F:RNA polymerase II cis-regulatory region sequence-specific DNA binding"/>
    <property type="evidence" value="ECO:0007669"/>
    <property type="project" value="TreeGrafter"/>
</dbReference>
<gene>
    <name evidence="8" type="ORF">WR25_05754</name>
</gene>
<evidence type="ECO:0000256" key="3">
    <source>
        <dbReference type="ARBA" id="ARBA00023125"/>
    </source>
</evidence>
<evidence type="ECO:0000256" key="5">
    <source>
        <dbReference type="PROSITE-ProRule" id="PRU00070"/>
    </source>
</evidence>
<feature type="region of interest" description="Disordered" evidence="6">
    <location>
        <begin position="136"/>
        <end position="158"/>
    </location>
</feature>
<dbReference type="GO" id="GO:0046872">
    <property type="term" value="F:metal ion binding"/>
    <property type="evidence" value="ECO:0007669"/>
    <property type="project" value="UniProtKB-KW"/>
</dbReference>
<dbReference type="Pfam" id="PF00751">
    <property type="entry name" value="DM"/>
    <property type="match status" value="2"/>
</dbReference>
<keyword evidence="1 5" id="KW-0479">Metal-binding</keyword>
<dbReference type="OrthoDB" id="6162476at2759"/>
<name>A0A2A2J861_9BILA</name>
<sequence>MADVMQKHSSFRSIKPNQPHQMSSKLAISSAFSTVVPSFLTSEAGILNDAPSMYHSSPAVPMRTVVPASEFSIVVPEPKKVYYCQRCLNHGRAEPRKNHKCECPFALCKCGQCSLVEKQDPDALAQSPKLNEALVKLEIDDRDPKEPREPREPNDREHRSLVLRIKGAGLNFYNRGLGKPFDLTFSAIKSVFEPENPSYTKRVPNCQKCGQHGKKSRLKGHKRVCPFKDCTCAKCQVVTERQKLMADQIKIRRRQRKDALMSLTKEHIASTLNAAAALSHGQFPFPNLNTLLYSQLKTSAATGPLASMPVSQAPTLLNSPSSSDSSNYSPPVSLGFTPPPDILKPTPILPTPTSGAPTSCSNETTPITGAPISAILTPEAFPGAAPLSPNSTAMVFGPGMQLSPPFGGTSPIGAPFPGLLANEALIQAILAQYKLINPLSIPENLKDEPVKEDTQDIDVCTV</sequence>
<keyword evidence="2 5" id="KW-0862">Zinc</keyword>
<evidence type="ECO:0000313" key="9">
    <source>
        <dbReference type="Proteomes" id="UP000218231"/>
    </source>
</evidence>
<protein>
    <recommendedName>
        <fullName evidence="7">DM domain-containing protein</fullName>
    </recommendedName>
</protein>
<keyword evidence="3 5" id="KW-0238">DNA-binding</keyword>
<dbReference type="FunFam" id="4.10.1040.10:FF:000001">
    <property type="entry name" value="doublesex- and mab-3-related transcription factor 1"/>
    <property type="match status" value="1"/>
</dbReference>
<dbReference type="STRING" id="2018661.A0A2A2J861"/>
<comment type="caution">
    <text evidence="8">The sequence shown here is derived from an EMBL/GenBank/DDBJ whole genome shotgun (WGS) entry which is preliminary data.</text>
</comment>
<keyword evidence="9" id="KW-1185">Reference proteome</keyword>
<dbReference type="PROSITE" id="PS50809">
    <property type="entry name" value="DM_2"/>
    <property type="match status" value="2"/>
</dbReference>
<evidence type="ECO:0000259" key="7">
    <source>
        <dbReference type="PROSITE" id="PS50809"/>
    </source>
</evidence>
<feature type="compositionally biased region" description="Pro residues" evidence="6">
    <location>
        <begin position="337"/>
        <end position="350"/>
    </location>
</feature>
<dbReference type="Gene3D" id="4.10.1040.10">
    <property type="entry name" value="DM DNA-binding domain"/>
    <property type="match status" value="2"/>
</dbReference>
<reference evidence="8 9" key="1">
    <citation type="journal article" date="2017" name="Curr. Biol.">
        <title>Genome architecture and evolution of a unichromosomal asexual nematode.</title>
        <authorList>
            <person name="Fradin H."/>
            <person name="Zegar C."/>
            <person name="Gutwein M."/>
            <person name="Lucas J."/>
            <person name="Kovtun M."/>
            <person name="Corcoran D."/>
            <person name="Baugh L.R."/>
            <person name="Kiontke K."/>
            <person name="Gunsalus K."/>
            <person name="Fitch D.H."/>
            <person name="Piano F."/>
        </authorList>
    </citation>
    <scope>NUCLEOTIDE SEQUENCE [LARGE SCALE GENOMIC DNA]</scope>
    <source>
        <strain evidence="8">PF1309</strain>
    </source>
</reference>
<dbReference type="SUPFAM" id="SSF82927">
    <property type="entry name" value="Cysteine-rich DNA binding domain, (DM domain)"/>
    <property type="match status" value="2"/>
</dbReference>
<feature type="DNA-binding region" description="DM" evidence="5">
    <location>
        <begin position="206"/>
        <end position="253"/>
    </location>
</feature>
<comment type="subcellular location">
    <subcellularLocation>
        <location evidence="5">Nucleus</location>
    </subcellularLocation>
</comment>
<proteinExistence type="predicted"/>
<dbReference type="Proteomes" id="UP000218231">
    <property type="component" value="Unassembled WGS sequence"/>
</dbReference>
<dbReference type="InterPro" id="IPR036407">
    <property type="entry name" value="DM_DNA-bd_sf"/>
</dbReference>
<dbReference type="InterPro" id="IPR001275">
    <property type="entry name" value="DM_DNA-bd"/>
</dbReference>
<accession>A0A2A2J861</accession>
<evidence type="ECO:0000256" key="1">
    <source>
        <dbReference type="ARBA" id="ARBA00022723"/>
    </source>
</evidence>
<feature type="compositionally biased region" description="Low complexity" evidence="6">
    <location>
        <begin position="319"/>
        <end position="333"/>
    </location>
</feature>
<dbReference type="PANTHER" id="PTHR12322:SF110">
    <property type="entry name" value="DOUBLESEX- AND MAB-3-RELATED TRANSCRIPTION FACTOR DMD-10"/>
    <property type="match status" value="1"/>
</dbReference>
<evidence type="ECO:0000256" key="2">
    <source>
        <dbReference type="ARBA" id="ARBA00022833"/>
    </source>
</evidence>